<protein>
    <submittedName>
        <fullName evidence="2">Uncharacterized protein</fullName>
    </submittedName>
</protein>
<organism evidence="2 3">
    <name type="scientific">Portunus trituberculatus</name>
    <name type="common">Swimming crab</name>
    <name type="synonym">Neptunus trituberculatus</name>
    <dbReference type="NCBI Taxonomy" id="210409"/>
    <lineage>
        <taxon>Eukaryota</taxon>
        <taxon>Metazoa</taxon>
        <taxon>Ecdysozoa</taxon>
        <taxon>Arthropoda</taxon>
        <taxon>Crustacea</taxon>
        <taxon>Multicrustacea</taxon>
        <taxon>Malacostraca</taxon>
        <taxon>Eumalacostraca</taxon>
        <taxon>Eucarida</taxon>
        <taxon>Decapoda</taxon>
        <taxon>Pleocyemata</taxon>
        <taxon>Brachyura</taxon>
        <taxon>Eubrachyura</taxon>
        <taxon>Portunoidea</taxon>
        <taxon>Portunidae</taxon>
        <taxon>Portuninae</taxon>
        <taxon>Portunus</taxon>
    </lineage>
</organism>
<reference evidence="2 3" key="1">
    <citation type="submission" date="2019-05" db="EMBL/GenBank/DDBJ databases">
        <title>Another draft genome of Portunus trituberculatus and its Hox gene families provides insights of decapod evolution.</title>
        <authorList>
            <person name="Jeong J.-H."/>
            <person name="Song I."/>
            <person name="Kim S."/>
            <person name="Choi T."/>
            <person name="Kim D."/>
            <person name="Ryu S."/>
            <person name="Kim W."/>
        </authorList>
    </citation>
    <scope>NUCLEOTIDE SEQUENCE [LARGE SCALE GENOMIC DNA]</scope>
    <source>
        <tissue evidence="2">Muscle</tissue>
    </source>
</reference>
<feature type="transmembrane region" description="Helical" evidence="1">
    <location>
        <begin position="81"/>
        <end position="101"/>
    </location>
</feature>
<evidence type="ECO:0000313" key="2">
    <source>
        <dbReference type="EMBL" id="MPC54839.1"/>
    </source>
</evidence>
<feature type="transmembrane region" description="Helical" evidence="1">
    <location>
        <begin position="121"/>
        <end position="140"/>
    </location>
</feature>
<gene>
    <name evidence="2" type="ORF">E2C01_048768</name>
</gene>
<dbReference type="AlphaFoldDB" id="A0A5B7GB15"/>
<comment type="caution">
    <text evidence="2">The sequence shown here is derived from an EMBL/GenBank/DDBJ whole genome shotgun (WGS) entry which is preliminary data.</text>
</comment>
<dbReference type="EMBL" id="VSRR010012677">
    <property type="protein sequence ID" value="MPC54839.1"/>
    <property type="molecule type" value="Genomic_DNA"/>
</dbReference>
<evidence type="ECO:0000313" key="3">
    <source>
        <dbReference type="Proteomes" id="UP000324222"/>
    </source>
</evidence>
<keyword evidence="1" id="KW-1133">Transmembrane helix</keyword>
<keyword evidence="1" id="KW-0812">Transmembrane</keyword>
<keyword evidence="1" id="KW-0472">Membrane</keyword>
<proteinExistence type="predicted"/>
<accession>A0A5B7GB15</accession>
<keyword evidence="3" id="KW-1185">Reference proteome</keyword>
<evidence type="ECO:0000256" key="1">
    <source>
        <dbReference type="SAM" id="Phobius"/>
    </source>
</evidence>
<name>A0A5B7GB15_PORTR</name>
<sequence length="170" mass="18325">MSHLVIKRREEILPFPQAASILPGGSLPSSVCPSSRRRCPGSEQFTELFWPRHGKRRSVYLLARFGCVSGRECRQLSDVPALLVVVVVGIVVVVMEPEAFLEFISWRVGGDGDSGGGGGGSSVGVLIHVFLWGGVSFPCLRRPSPSPRHIAYPRLAPGTGVLYASLSRQS</sequence>
<dbReference type="Proteomes" id="UP000324222">
    <property type="component" value="Unassembled WGS sequence"/>
</dbReference>